<dbReference type="Proteomes" id="UP001460270">
    <property type="component" value="Unassembled WGS sequence"/>
</dbReference>
<sequence length="166" mass="17839">MGFGTLGFPDSITPVVTAIIYEAGTGISDSGPGSTLLCPTMSSAPPCASCLPYTDCEASSVRDTCRFLAKCLVHQLQSHCSEVCVQGHSERTSESRVSVWKESVESILSEVAADMFLMETQISLRSEITQRCLANANTNTSFSPIQDTFTSAEDTHHRHDNNSPAS</sequence>
<comment type="caution">
    <text evidence="1">The sequence shown here is derived from an EMBL/GenBank/DDBJ whole genome shotgun (WGS) entry which is preliminary data.</text>
</comment>
<keyword evidence="2" id="KW-1185">Reference proteome</keyword>
<reference evidence="2" key="1">
    <citation type="submission" date="2024-04" db="EMBL/GenBank/DDBJ databases">
        <title>Salinicola lusitanus LLJ914,a marine bacterium isolated from the Okinawa Trough.</title>
        <authorList>
            <person name="Li J."/>
        </authorList>
    </citation>
    <scope>NUCLEOTIDE SEQUENCE [LARGE SCALE GENOMIC DNA]</scope>
</reference>
<dbReference type="AlphaFoldDB" id="A0AAW0NW12"/>
<organism evidence="1 2">
    <name type="scientific">Mugilogobius chulae</name>
    <name type="common">yellowstripe goby</name>
    <dbReference type="NCBI Taxonomy" id="88201"/>
    <lineage>
        <taxon>Eukaryota</taxon>
        <taxon>Metazoa</taxon>
        <taxon>Chordata</taxon>
        <taxon>Craniata</taxon>
        <taxon>Vertebrata</taxon>
        <taxon>Euteleostomi</taxon>
        <taxon>Actinopterygii</taxon>
        <taxon>Neopterygii</taxon>
        <taxon>Teleostei</taxon>
        <taxon>Neoteleostei</taxon>
        <taxon>Acanthomorphata</taxon>
        <taxon>Gobiaria</taxon>
        <taxon>Gobiiformes</taxon>
        <taxon>Gobioidei</taxon>
        <taxon>Gobiidae</taxon>
        <taxon>Gobionellinae</taxon>
        <taxon>Mugilogobius</taxon>
    </lineage>
</organism>
<name>A0AAW0NW12_9GOBI</name>
<proteinExistence type="predicted"/>
<gene>
    <name evidence="1" type="ORF">WMY93_016607</name>
</gene>
<dbReference type="EMBL" id="JBBPFD010000012">
    <property type="protein sequence ID" value="KAK7904000.1"/>
    <property type="molecule type" value="Genomic_DNA"/>
</dbReference>
<accession>A0AAW0NW12</accession>
<evidence type="ECO:0000313" key="2">
    <source>
        <dbReference type="Proteomes" id="UP001460270"/>
    </source>
</evidence>
<evidence type="ECO:0000313" key="1">
    <source>
        <dbReference type="EMBL" id="KAK7904000.1"/>
    </source>
</evidence>
<protein>
    <submittedName>
        <fullName evidence="1">Uncharacterized protein</fullName>
    </submittedName>
</protein>